<comment type="caution">
    <text evidence="9">The sequence shown here is derived from an EMBL/GenBank/DDBJ whole genome shotgun (WGS) entry which is preliminary data.</text>
</comment>
<keyword evidence="2 7" id="KW-0285">Flavoprotein</keyword>
<evidence type="ECO:0000256" key="4">
    <source>
        <dbReference type="ARBA" id="ARBA00022679"/>
    </source>
</evidence>
<reference evidence="9 10" key="1">
    <citation type="submission" date="2017-07" db="EMBL/GenBank/DDBJ databases">
        <title>Draft Genome Sequences of Select Purple Nonsulfur Bacteria.</title>
        <authorList>
            <person name="Lasarre B."/>
            <person name="Mckinlay J.B."/>
        </authorList>
    </citation>
    <scope>NUCLEOTIDE SEQUENCE [LARGE SCALE GENOMIC DNA]</scope>
    <source>
        <strain evidence="9 10">DSM 11907</strain>
    </source>
</reference>
<proteinExistence type="inferred from homology"/>
<dbReference type="FunFam" id="3.40.50.1950:FF:000001">
    <property type="entry name" value="Flavin prenyltransferase UbiX"/>
    <property type="match status" value="1"/>
</dbReference>
<evidence type="ECO:0000313" key="10">
    <source>
        <dbReference type="Proteomes" id="UP000248863"/>
    </source>
</evidence>
<comment type="catalytic activity">
    <reaction evidence="5 7">
        <text>dimethylallyl phosphate + FMNH2 = prenylated FMNH2 + phosphate</text>
        <dbReference type="Rhea" id="RHEA:37743"/>
        <dbReference type="ChEBI" id="CHEBI:43474"/>
        <dbReference type="ChEBI" id="CHEBI:57618"/>
        <dbReference type="ChEBI" id="CHEBI:87467"/>
        <dbReference type="ChEBI" id="CHEBI:88052"/>
        <dbReference type="EC" id="2.5.1.129"/>
    </reaction>
</comment>
<feature type="domain" description="Flavoprotein" evidence="8">
    <location>
        <begin position="7"/>
        <end position="176"/>
    </location>
</feature>
<dbReference type="NCBIfam" id="NF004685">
    <property type="entry name" value="PRK06029.1"/>
    <property type="match status" value="1"/>
</dbReference>
<keyword evidence="3 7" id="KW-0288">FMN</keyword>
<gene>
    <name evidence="7" type="primary">ubiX</name>
    <name evidence="9" type="ORF">CH338_25955</name>
</gene>
<dbReference type="EC" id="2.5.1.129" evidence="7"/>
<feature type="binding site" evidence="7">
    <location>
        <position position="172"/>
    </location>
    <ligand>
        <name>dimethylallyl phosphate</name>
        <dbReference type="ChEBI" id="CHEBI:88052"/>
    </ligand>
</feature>
<keyword evidence="10" id="KW-1185">Reference proteome</keyword>
<dbReference type="RefSeq" id="WP_111359935.1">
    <property type="nucleotide sequence ID" value="NZ_NHSK01000076.1"/>
</dbReference>
<comment type="caution">
    <text evidence="7">Lacks conserved residue(s) required for the propagation of feature annotation.</text>
</comment>
<organism evidence="9 10">
    <name type="scientific">Rhodoplanes elegans</name>
    <dbReference type="NCBI Taxonomy" id="29408"/>
    <lineage>
        <taxon>Bacteria</taxon>
        <taxon>Pseudomonadati</taxon>
        <taxon>Pseudomonadota</taxon>
        <taxon>Alphaproteobacteria</taxon>
        <taxon>Hyphomicrobiales</taxon>
        <taxon>Nitrobacteraceae</taxon>
        <taxon>Rhodoplanes</taxon>
    </lineage>
</organism>
<evidence type="ECO:0000256" key="3">
    <source>
        <dbReference type="ARBA" id="ARBA00022643"/>
    </source>
</evidence>
<keyword evidence="1 7" id="KW-0637">Prenyltransferase</keyword>
<accession>A0A327K236</accession>
<dbReference type="Pfam" id="PF02441">
    <property type="entry name" value="Flavoprotein"/>
    <property type="match status" value="1"/>
</dbReference>
<dbReference type="InterPro" id="IPR004507">
    <property type="entry name" value="UbiX-like"/>
</dbReference>
<evidence type="ECO:0000256" key="1">
    <source>
        <dbReference type="ARBA" id="ARBA00022602"/>
    </source>
</evidence>
<dbReference type="OrthoDB" id="9781577at2"/>
<dbReference type="GO" id="GO:0016831">
    <property type="term" value="F:carboxy-lyase activity"/>
    <property type="evidence" value="ECO:0007669"/>
    <property type="project" value="TreeGrafter"/>
</dbReference>
<evidence type="ECO:0000313" key="9">
    <source>
        <dbReference type="EMBL" id="RAI31362.1"/>
    </source>
</evidence>
<dbReference type="Proteomes" id="UP000248863">
    <property type="component" value="Unassembled WGS sequence"/>
</dbReference>
<evidence type="ECO:0000256" key="2">
    <source>
        <dbReference type="ARBA" id="ARBA00022630"/>
    </source>
</evidence>
<comment type="function">
    <text evidence="7">Flavin prenyltransferase that catalyzes the synthesis of the prenylated FMN cofactor (prenyl-FMN) for 4-hydroxy-3-polyprenylbenzoic acid decarboxylase UbiD. The prenyltransferase is metal-independent and links a dimethylallyl moiety from dimethylallyl monophosphate (DMAP) to the flavin N5 and C6 atoms of FMN.</text>
</comment>
<dbReference type="GO" id="GO:0106141">
    <property type="term" value="F:flavin prenyltransferase activity"/>
    <property type="evidence" value="ECO:0007669"/>
    <property type="project" value="UniProtKB-EC"/>
</dbReference>
<comment type="similarity">
    <text evidence="6 7">Belongs to the UbiX/PAD1 family.</text>
</comment>
<dbReference type="SUPFAM" id="SSF52507">
    <property type="entry name" value="Homo-oligomeric flavin-containing Cys decarboxylases, HFCD"/>
    <property type="match status" value="1"/>
</dbReference>
<dbReference type="EMBL" id="NPEU01000509">
    <property type="protein sequence ID" value="RAI31362.1"/>
    <property type="molecule type" value="Genomic_DNA"/>
</dbReference>
<feature type="binding site" evidence="7">
    <location>
        <position position="126"/>
    </location>
    <ligand>
        <name>FMN</name>
        <dbReference type="ChEBI" id="CHEBI:58210"/>
    </ligand>
</feature>
<evidence type="ECO:0000256" key="7">
    <source>
        <dbReference type="HAMAP-Rule" id="MF_01984"/>
    </source>
</evidence>
<keyword evidence="4 7" id="KW-0808">Transferase</keyword>
<dbReference type="AlphaFoldDB" id="A0A327K236"/>
<protein>
    <recommendedName>
        <fullName evidence="7">Flavin prenyltransferase UbiX</fullName>
        <ecNumber evidence="7">2.5.1.129</ecNumber>
    </recommendedName>
</protein>
<dbReference type="HAMAP" id="MF_01984">
    <property type="entry name" value="ubiX_pad"/>
    <property type="match status" value="1"/>
</dbReference>
<feature type="binding site" evidence="7">
    <location>
        <position position="156"/>
    </location>
    <ligand>
        <name>dimethylallyl phosphate</name>
        <dbReference type="ChEBI" id="CHEBI:88052"/>
    </ligand>
</feature>
<sequence length="201" mass="21557">MTTTPRRLIVGISGASGIVYGLRLLEILRAVDVETHVVVSSAAKVTLALETDRTLADLQALADVWYATNDIGAAISSGSFRTSGMIVCPCSMRTLAEIANGITGSLLPRAADVVLKERRRLVLVARETPLHLGHIRNMAAVTEMGAIVYPPVPAMYAKPASIEEMIDHTVGRVLDLFDIDTGTVRRWRDAPDEPGGEPNGV</sequence>
<name>A0A327K236_9BRAD</name>
<feature type="binding site" evidence="7">
    <location>
        <begin position="91"/>
        <end position="94"/>
    </location>
    <ligand>
        <name>FMN</name>
        <dbReference type="ChEBI" id="CHEBI:58210"/>
    </ligand>
</feature>
<feature type="binding site" evidence="7">
    <location>
        <position position="40"/>
    </location>
    <ligand>
        <name>FMN</name>
        <dbReference type="ChEBI" id="CHEBI:58210"/>
    </ligand>
</feature>
<dbReference type="PANTHER" id="PTHR43374:SF1">
    <property type="entry name" value="FLAVIN PRENYLTRANSFERASE PAD1, MITOCHONDRIAL"/>
    <property type="match status" value="1"/>
</dbReference>
<evidence type="ECO:0000256" key="5">
    <source>
        <dbReference type="ARBA" id="ARBA00050612"/>
    </source>
</evidence>
<dbReference type="PANTHER" id="PTHR43374">
    <property type="entry name" value="FLAVIN PRENYLTRANSFERASE"/>
    <property type="match status" value="1"/>
</dbReference>
<dbReference type="InterPro" id="IPR036551">
    <property type="entry name" value="Flavin_trans-like"/>
</dbReference>
<evidence type="ECO:0000259" key="8">
    <source>
        <dbReference type="Pfam" id="PF02441"/>
    </source>
</evidence>
<feature type="binding site" evidence="7">
    <location>
        <begin position="14"/>
        <end position="16"/>
    </location>
    <ligand>
        <name>FMN</name>
        <dbReference type="ChEBI" id="CHEBI:58210"/>
    </ligand>
</feature>
<dbReference type="Gene3D" id="3.40.50.1950">
    <property type="entry name" value="Flavin prenyltransferase-like"/>
    <property type="match status" value="1"/>
</dbReference>
<evidence type="ECO:0000256" key="6">
    <source>
        <dbReference type="ARBA" id="ARBA00060793"/>
    </source>
</evidence>
<dbReference type="NCBIfam" id="TIGR00421">
    <property type="entry name" value="ubiX_pad"/>
    <property type="match status" value="1"/>
</dbReference>
<dbReference type="InterPro" id="IPR003382">
    <property type="entry name" value="Flavoprotein"/>
</dbReference>